<keyword evidence="3 6" id="KW-0464">Manganese</keyword>
<keyword evidence="4 6" id="KW-0456">Lyase</keyword>
<dbReference type="EMBL" id="BAAAQD010000006">
    <property type="protein sequence ID" value="GAA1518513.1"/>
    <property type="molecule type" value="Genomic_DNA"/>
</dbReference>
<organism evidence="7 8">
    <name type="scientific">Dactylosporangium maewongense</name>
    <dbReference type="NCBI Taxonomy" id="634393"/>
    <lineage>
        <taxon>Bacteria</taxon>
        <taxon>Bacillati</taxon>
        <taxon>Actinomycetota</taxon>
        <taxon>Actinomycetes</taxon>
        <taxon>Micromonosporales</taxon>
        <taxon>Micromonosporaceae</taxon>
        <taxon>Dactylosporangium</taxon>
    </lineage>
</organism>
<dbReference type="PANTHER" id="PTHR42909:SF1">
    <property type="entry name" value="CARBOHYDRATE KINASE PFKB DOMAIN-CONTAINING PROTEIN"/>
    <property type="match status" value="1"/>
</dbReference>
<comment type="similarity">
    <text evidence="6">Belongs to the pseudouridine-5'-phosphate glycosidase family.</text>
</comment>
<comment type="cofactor">
    <cofactor evidence="6">
        <name>Mn(2+)</name>
        <dbReference type="ChEBI" id="CHEBI:29035"/>
    </cofactor>
    <text evidence="6">Binds 1 Mn(2+) ion per subunit.</text>
</comment>
<dbReference type="GO" id="GO:0016798">
    <property type="term" value="F:hydrolase activity, acting on glycosyl bonds"/>
    <property type="evidence" value="ECO:0007669"/>
    <property type="project" value="UniProtKB-KW"/>
</dbReference>
<evidence type="ECO:0000256" key="4">
    <source>
        <dbReference type="ARBA" id="ARBA00023239"/>
    </source>
</evidence>
<evidence type="ECO:0000256" key="6">
    <source>
        <dbReference type="HAMAP-Rule" id="MF_01876"/>
    </source>
</evidence>
<feature type="active site" description="Nucleophile" evidence="6">
    <location>
        <position position="161"/>
    </location>
</feature>
<protein>
    <recommendedName>
        <fullName evidence="6">Pseudouridine-5'-phosphate glycosidase</fullName>
        <shortName evidence="6">PsiMP glycosidase</shortName>
        <ecNumber evidence="6">4.2.1.70</ecNumber>
    </recommendedName>
</protein>
<keyword evidence="8" id="KW-1185">Reference proteome</keyword>
<dbReference type="SUPFAM" id="SSF110581">
    <property type="entry name" value="Indigoidine synthase A-like"/>
    <property type="match status" value="1"/>
</dbReference>
<dbReference type="InterPro" id="IPR022830">
    <property type="entry name" value="Indigdn_synthA-like"/>
</dbReference>
<comment type="catalytic activity">
    <reaction evidence="6">
        <text>D-ribose 5-phosphate + uracil = psi-UMP + H2O</text>
        <dbReference type="Rhea" id="RHEA:18337"/>
        <dbReference type="ChEBI" id="CHEBI:15377"/>
        <dbReference type="ChEBI" id="CHEBI:17568"/>
        <dbReference type="ChEBI" id="CHEBI:58380"/>
        <dbReference type="ChEBI" id="CHEBI:78346"/>
        <dbReference type="EC" id="4.2.1.70"/>
    </reaction>
</comment>
<evidence type="ECO:0000256" key="3">
    <source>
        <dbReference type="ARBA" id="ARBA00023211"/>
    </source>
</evidence>
<feature type="binding site" evidence="6">
    <location>
        <position position="108"/>
    </location>
    <ligand>
        <name>substrate</name>
    </ligand>
</feature>
<reference evidence="8" key="1">
    <citation type="journal article" date="2019" name="Int. J. Syst. Evol. Microbiol.">
        <title>The Global Catalogue of Microorganisms (GCM) 10K type strain sequencing project: providing services to taxonomists for standard genome sequencing and annotation.</title>
        <authorList>
            <consortium name="The Broad Institute Genomics Platform"/>
            <consortium name="The Broad Institute Genome Sequencing Center for Infectious Disease"/>
            <person name="Wu L."/>
            <person name="Ma J."/>
        </authorList>
    </citation>
    <scope>NUCLEOTIDE SEQUENCE [LARGE SCALE GENOMIC DNA]</scope>
    <source>
        <strain evidence="8">JCM 15933</strain>
    </source>
</reference>
<feature type="binding site" evidence="6">
    <location>
        <position position="140"/>
    </location>
    <ligand>
        <name>Mn(2+)</name>
        <dbReference type="ChEBI" id="CHEBI:29035"/>
    </ligand>
</feature>
<gene>
    <name evidence="6" type="primary">psuG</name>
    <name evidence="7" type="ORF">GCM10009827_037120</name>
</gene>
<comment type="subunit">
    <text evidence="6">Homotrimer.</text>
</comment>
<comment type="function">
    <text evidence="6">Catalyzes the reversible cleavage of pseudouridine 5'-phosphate (PsiMP) to ribose 5-phosphate and uracil. Functions biologically in the cleavage direction, as part of a pseudouridine degradation pathway.</text>
</comment>
<name>A0ABP4L8E7_9ACTN</name>
<evidence type="ECO:0000256" key="5">
    <source>
        <dbReference type="ARBA" id="ARBA00023295"/>
    </source>
</evidence>
<accession>A0ABP4L8E7</accession>
<comment type="caution">
    <text evidence="7">The sequence shown here is derived from an EMBL/GenBank/DDBJ whole genome shotgun (WGS) entry which is preliminary data.</text>
</comment>
<keyword evidence="2 6" id="KW-0378">Hydrolase</keyword>
<evidence type="ECO:0000256" key="2">
    <source>
        <dbReference type="ARBA" id="ARBA00022801"/>
    </source>
</evidence>
<keyword evidence="1 6" id="KW-0479">Metal-binding</keyword>
<feature type="binding site" evidence="6">
    <location>
        <position position="88"/>
    </location>
    <ligand>
        <name>substrate</name>
    </ligand>
</feature>
<dbReference type="EC" id="4.2.1.70" evidence="6"/>
<dbReference type="Gene3D" id="3.40.1790.10">
    <property type="entry name" value="Indigoidine synthase domain"/>
    <property type="match status" value="1"/>
</dbReference>
<dbReference type="HAMAP" id="MF_01876">
    <property type="entry name" value="PsiMP_glycosidase"/>
    <property type="match status" value="1"/>
</dbReference>
<dbReference type="PANTHER" id="PTHR42909">
    <property type="entry name" value="ZGC:136858"/>
    <property type="match status" value="1"/>
</dbReference>
<feature type="active site" description="Proton donor" evidence="6">
    <location>
        <position position="27"/>
    </location>
</feature>
<dbReference type="Pfam" id="PF04227">
    <property type="entry name" value="Indigoidine_A"/>
    <property type="match status" value="1"/>
</dbReference>
<sequence>MVINHAIRYGAEVAAAREAGAPVVALESTIISHGLPRPSNLTVARDIEATVRAAGAVPATIGMLGGEIVVGLSDEEIVHLAGSDDVVKLSVRDLAPAAAGRADGATTVAATSAIAIAAGIAVFATGGLGGVHRGAGTTFDESADLTALSRLPITVVCAGVKSILDVGATLERLETLGVSVVGYGTRRFPGFYLTDGGFDLDWSVDDPAGAAAIVRAARAQAVHQGATIIANPLPVDEQLDPDLHDRVLAEGLAGLERDHVTGKDVTPHLLSHFHAATEGRSLDVNVRIILRNADLAARIAAAL</sequence>
<dbReference type="InterPro" id="IPR007342">
    <property type="entry name" value="PsuG"/>
</dbReference>
<proteinExistence type="inferred from homology"/>
<evidence type="ECO:0000313" key="8">
    <source>
        <dbReference type="Proteomes" id="UP001501470"/>
    </source>
</evidence>
<keyword evidence="5 6" id="KW-0326">Glycosidase</keyword>
<evidence type="ECO:0000313" key="7">
    <source>
        <dbReference type="EMBL" id="GAA1518513.1"/>
    </source>
</evidence>
<feature type="binding site" evidence="6">
    <location>
        <begin position="142"/>
        <end position="144"/>
    </location>
    <ligand>
        <name>substrate</name>
    </ligand>
</feature>
<evidence type="ECO:0000256" key="1">
    <source>
        <dbReference type="ARBA" id="ARBA00022723"/>
    </source>
</evidence>
<dbReference type="Proteomes" id="UP001501470">
    <property type="component" value="Unassembled WGS sequence"/>
</dbReference>